<dbReference type="PANTHER" id="PTHR10857:SF106">
    <property type="entry name" value="C2 DOMAIN-CONTAINING PROTEIN"/>
    <property type="match status" value="1"/>
</dbReference>
<dbReference type="Proteomes" id="UP000039865">
    <property type="component" value="Unassembled WGS sequence"/>
</dbReference>
<reference evidence="4 5" key="1">
    <citation type="submission" date="2014-06" db="EMBL/GenBank/DDBJ databases">
        <authorList>
            <person name="Swart Estienne"/>
        </authorList>
    </citation>
    <scope>NUCLEOTIDE SEQUENCE [LARGE SCALE GENOMIC DNA]</scope>
    <source>
        <strain evidence="4 5">130c</strain>
    </source>
</reference>
<dbReference type="PROSITE" id="PS50234">
    <property type="entry name" value="VWFA"/>
    <property type="match status" value="1"/>
</dbReference>
<feature type="domain" description="VWFA" evidence="3">
    <location>
        <begin position="295"/>
        <end position="515"/>
    </location>
</feature>
<comment type="similarity">
    <text evidence="1">Belongs to the copine family.</text>
</comment>
<dbReference type="InterPro" id="IPR045052">
    <property type="entry name" value="Copine"/>
</dbReference>
<dbReference type="SMART" id="SM00239">
    <property type="entry name" value="C2"/>
    <property type="match status" value="2"/>
</dbReference>
<dbReference type="InterPro" id="IPR035892">
    <property type="entry name" value="C2_domain_sf"/>
</dbReference>
<dbReference type="InterPro" id="IPR002035">
    <property type="entry name" value="VWF_A"/>
</dbReference>
<dbReference type="InParanoid" id="A0A078AT78"/>
<dbReference type="InterPro" id="IPR000008">
    <property type="entry name" value="C2_dom"/>
</dbReference>
<keyword evidence="5" id="KW-1185">Reference proteome</keyword>
<organism evidence="4 5">
    <name type="scientific">Stylonychia lemnae</name>
    <name type="common">Ciliate</name>
    <dbReference type="NCBI Taxonomy" id="5949"/>
    <lineage>
        <taxon>Eukaryota</taxon>
        <taxon>Sar</taxon>
        <taxon>Alveolata</taxon>
        <taxon>Ciliophora</taxon>
        <taxon>Intramacronucleata</taxon>
        <taxon>Spirotrichea</taxon>
        <taxon>Stichotrichia</taxon>
        <taxon>Sporadotrichida</taxon>
        <taxon>Oxytrichidae</taxon>
        <taxon>Stylonychinae</taxon>
        <taxon>Stylonychia</taxon>
    </lineage>
</organism>
<accession>A0A078AT78</accession>
<dbReference type="AlphaFoldDB" id="A0A078AT78"/>
<dbReference type="OrthoDB" id="308084at2759"/>
<dbReference type="InterPro" id="IPR010734">
    <property type="entry name" value="Copine_C"/>
</dbReference>
<proteinExistence type="inferred from homology"/>
<dbReference type="EMBL" id="CCKQ01012464">
    <property type="protein sequence ID" value="CDW84083.1"/>
    <property type="molecule type" value="Genomic_DNA"/>
</dbReference>
<evidence type="ECO:0000256" key="1">
    <source>
        <dbReference type="ARBA" id="ARBA00009048"/>
    </source>
</evidence>
<dbReference type="SUPFAM" id="SSF53300">
    <property type="entry name" value="vWA-like"/>
    <property type="match status" value="1"/>
</dbReference>
<name>A0A078AT78_STYLE</name>
<dbReference type="SUPFAM" id="SSF49562">
    <property type="entry name" value="C2 domain (Calcium/lipid-binding domain, CaLB)"/>
    <property type="match status" value="2"/>
</dbReference>
<dbReference type="PANTHER" id="PTHR10857">
    <property type="entry name" value="COPINE"/>
    <property type="match status" value="1"/>
</dbReference>
<dbReference type="GO" id="GO:0005886">
    <property type="term" value="C:plasma membrane"/>
    <property type="evidence" value="ECO:0007669"/>
    <property type="project" value="TreeGrafter"/>
</dbReference>
<dbReference type="GO" id="GO:0005544">
    <property type="term" value="F:calcium-dependent phospholipid binding"/>
    <property type="evidence" value="ECO:0007669"/>
    <property type="project" value="InterPro"/>
</dbReference>
<protein>
    <submittedName>
        <fullName evidence="4">Copine family protein</fullName>
    </submittedName>
</protein>
<dbReference type="GO" id="GO:0071277">
    <property type="term" value="P:cellular response to calcium ion"/>
    <property type="evidence" value="ECO:0007669"/>
    <property type="project" value="TreeGrafter"/>
</dbReference>
<dbReference type="Gene3D" id="2.60.40.150">
    <property type="entry name" value="C2 domain"/>
    <property type="match status" value="2"/>
</dbReference>
<dbReference type="PROSITE" id="PS50004">
    <property type="entry name" value="C2"/>
    <property type="match status" value="1"/>
</dbReference>
<dbReference type="CDD" id="cd04048">
    <property type="entry name" value="C2A_Copine"/>
    <property type="match status" value="1"/>
</dbReference>
<dbReference type="Pfam" id="PF07002">
    <property type="entry name" value="Copine"/>
    <property type="match status" value="1"/>
</dbReference>
<evidence type="ECO:0000259" key="3">
    <source>
        <dbReference type="PROSITE" id="PS50234"/>
    </source>
</evidence>
<dbReference type="OMA" id="KEQATMQ"/>
<dbReference type="InterPro" id="IPR036465">
    <property type="entry name" value="vWFA_dom_sf"/>
</dbReference>
<feature type="domain" description="C2" evidence="2">
    <location>
        <begin position="1"/>
        <end position="121"/>
    </location>
</feature>
<dbReference type="Pfam" id="PF00168">
    <property type="entry name" value="C2"/>
    <property type="match status" value="2"/>
</dbReference>
<sequence length="548" mass="61434">MVERAFTNILPQAGPSNKIQISISCRNLADMDLLSKSDPEVHVYIKDSKSKNFSFIGKTEMILNNLNPDFTKTFILDYYFEKEQLIKFEVHDIDVNGSDHIGNCETTISRIMSAQRQTFISDLKLPGKERTRGKIIIRADSVAQSNNEIAFSVSARLTSKGGMCCGSDNPYVLISRARSSQSGNENDFIRVFQTSSILGTHNPVWQPQKLKMQVFCNSDDMLPIKISVNQYQMHGTHPLYGEFVTTVRELSESQSKEFQLLDSRGRRTGVFKFDRFNLIERPSFVDYLRSGWFINMSVAIDFTASNGESFEPNSLHRIDPNGVFLNQYQSAIQSVGQVLEPYAFQSKFAVFGFGGVPRYTGATAVSHCFNLTGTQDPTVDGLVNMFNLYKTALHGTSLSGPTYFSQVLKVVLDYMKATMHLQMYHILLIITDGAIHDMKDTKDLIVECSLFPLSIIIVGVGNADFANMVELDGDDVILKNSKGQAAARDIVQFVKYSDFMNGDISILAEEVLREVPDQIVGYMLSKNIQPNPTPLMSQKTINQNSMMI</sequence>
<evidence type="ECO:0000259" key="2">
    <source>
        <dbReference type="PROSITE" id="PS50004"/>
    </source>
</evidence>
<dbReference type="SMART" id="SM00327">
    <property type="entry name" value="VWA"/>
    <property type="match status" value="1"/>
</dbReference>
<gene>
    <name evidence="4" type="primary">Contig15533.g16553</name>
    <name evidence="4" type="ORF">STYLEM_13140</name>
</gene>
<evidence type="ECO:0000313" key="5">
    <source>
        <dbReference type="Proteomes" id="UP000039865"/>
    </source>
</evidence>
<evidence type="ECO:0000313" key="4">
    <source>
        <dbReference type="EMBL" id="CDW84083.1"/>
    </source>
</evidence>